<dbReference type="InterPro" id="IPR009078">
    <property type="entry name" value="Ferritin-like_SF"/>
</dbReference>
<dbReference type="GO" id="GO:0016491">
    <property type="term" value="F:oxidoreductase activity"/>
    <property type="evidence" value="ECO:0007669"/>
    <property type="project" value="InterPro"/>
</dbReference>
<dbReference type="InterPro" id="IPR012348">
    <property type="entry name" value="RNR-like"/>
</dbReference>
<accession>A0A7Y7IT11</accession>
<dbReference type="RefSeq" id="WP_176638567.1">
    <property type="nucleotide sequence ID" value="NZ_JABXXP010000004.1"/>
</dbReference>
<dbReference type="Pfam" id="PF11583">
    <property type="entry name" value="AurF"/>
    <property type="match status" value="1"/>
</dbReference>
<dbReference type="AlphaFoldDB" id="A0A7Y7IT11"/>
<organism evidence="1 2">
    <name type="scientific">Nguyenibacter vanlangensis</name>
    <dbReference type="NCBI Taxonomy" id="1216886"/>
    <lineage>
        <taxon>Bacteria</taxon>
        <taxon>Pseudomonadati</taxon>
        <taxon>Pseudomonadota</taxon>
        <taxon>Alphaproteobacteria</taxon>
        <taxon>Acetobacterales</taxon>
        <taxon>Acetobacteraceae</taxon>
        <taxon>Nguyenibacter</taxon>
    </lineage>
</organism>
<dbReference type="CDD" id="cd00657">
    <property type="entry name" value="Ferritin_like"/>
    <property type="match status" value="1"/>
</dbReference>
<dbReference type="InterPro" id="IPR025859">
    <property type="entry name" value="AurF/CmlI"/>
</dbReference>
<comment type="caution">
    <text evidence="1">The sequence shown here is derived from an EMBL/GenBank/DDBJ whole genome shotgun (WGS) entry which is preliminary data.</text>
</comment>
<evidence type="ECO:0000313" key="1">
    <source>
        <dbReference type="EMBL" id="NVN09768.1"/>
    </source>
</evidence>
<name>A0A7Y7IT11_9PROT</name>
<proteinExistence type="predicted"/>
<dbReference type="SUPFAM" id="SSF47240">
    <property type="entry name" value="Ferritin-like"/>
    <property type="match status" value="1"/>
</dbReference>
<dbReference type="EMBL" id="JABXXP010000004">
    <property type="protein sequence ID" value="NVN09768.1"/>
    <property type="molecule type" value="Genomic_DNA"/>
</dbReference>
<dbReference type="Gene3D" id="1.10.620.20">
    <property type="entry name" value="Ribonucleotide Reductase, subunit A"/>
    <property type="match status" value="1"/>
</dbReference>
<protein>
    <submittedName>
        <fullName evidence="1">Ferritin-like domain-containing protein</fullName>
    </submittedName>
</protein>
<reference evidence="1 2" key="1">
    <citation type="submission" date="2020-06" db="EMBL/GenBank/DDBJ databases">
        <title>Description of novel acetic acid bacteria.</title>
        <authorList>
            <person name="Sombolestani A."/>
        </authorList>
    </citation>
    <scope>NUCLEOTIDE SEQUENCE [LARGE SCALE GENOMIC DNA]</scope>
    <source>
        <strain evidence="1 2">LMG 31431</strain>
    </source>
</reference>
<sequence length="317" mass="36181">MNIEHGIPSAIEAVAKFQFADYVEDNPTLLSLYHKAKRNQWDAHMDIDWTYELNEDNPLAMPDGTIAIYGSSTWDKMSEKNRADLRNHVQGWNISQILHGEQGALFCASRIAQSEPDMVIKYCNAVQVMDEARHIEVYSRLMSKMKNSYPISGALYKLLEQIMGESRHDFASLGMQILIEGLALTFFKNVQAYSNDPFVKNMQALVLRDEARHFATGQVALSGFYPQLMEHERREREEFVVEACHTLREHLFGEDIWTPMGIPRSECRELIRASQINQSMQRSVFRHLVPAVSGIGLMGREATRFFDNIGVLSYAAA</sequence>
<dbReference type="Proteomes" id="UP000534870">
    <property type="component" value="Unassembled WGS sequence"/>
</dbReference>
<gene>
    <name evidence="1" type="ORF">HUK84_01165</name>
</gene>
<evidence type="ECO:0000313" key="2">
    <source>
        <dbReference type="Proteomes" id="UP000534870"/>
    </source>
</evidence>